<evidence type="ECO:0000313" key="7">
    <source>
        <dbReference type="EMBL" id="AKQ03713.1"/>
    </source>
</evidence>
<organism evidence="7">
    <name type="scientific">uncultured Ignavibacteria bacterium Rifle_16ft_4_minimus_38491</name>
    <dbReference type="NCBI Taxonomy" id="1665105"/>
    <lineage>
        <taxon>Bacteria</taxon>
        <taxon>Pseudomonadati</taxon>
        <taxon>Ignavibacteriota</taxon>
        <taxon>Ignavibacteria</taxon>
        <taxon>environmental samples</taxon>
    </lineage>
</organism>
<feature type="compositionally biased region" description="Basic residues" evidence="6">
    <location>
        <begin position="160"/>
        <end position="170"/>
    </location>
</feature>
<evidence type="ECO:0000256" key="2">
    <source>
        <dbReference type="ARBA" id="ARBA00022980"/>
    </source>
</evidence>
<evidence type="ECO:0000256" key="5">
    <source>
        <dbReference type="RuleBase" id="RU000660"/>
    </source>
</evidence>
<dbReference type="Pfam" id="PF01196">
    <property type="entry name" value="Ribosomal_L17"/>
    <property type="match status" value="1"/>
</dbReference>
<dbReference type="GO" id="GO:0003735">
    <property type="term" value="F:structural constituent of ribosome"/>
    <property type="evidence" value="ECO:0007669"/>
    <property type="project" value="InterPro"/>
</dbReference>
<evidence type="ECO:0000256" key="1">
    <source>
        <dbReference type="ARBA" id="ARBA00008777"/>
    </source>
</evidence>
<gene>
    <name evidence="4 7" type="primary">rplQ</name>
</gene>
<comment type="similarity">
    <text evidence="1 4 5">Belongs to the bacterial ribosomal protein bL17 family.</text>
</comment>
<keyword evidence="3 4" id="KW-0687">Ribonucleoprotein</keyword>
<feature type="compositionally biased region" description="Basic and acidic residues" evidence="6">
    <location>
        <begin position="127"/>
        <end position="159"/>
    </location>
</feature>
<dbReference type="GO" id="GO:0006412">
    <property type="term" value="P:translation"/>
    <property type="evidence" value="ECO:0007669"/>
    <property type="project" value="UniProtKB-UniRule"/>
</dbReference>
<dbReference type="AlphaFoldDB" id="A0A0H4T790"/>
<dbReference type="PROSITE" id="PS01167">
    <property type="entry name" value="RIBOSOMAL_L17"/>
    <property type="match status" value="1"/>
</dbReference>
<proteinExistence type="inferred from homology"/>
<name>A0A0H4T790_9BACT</name>
<dbReference type="EMBL" id="KT007020">
    <property type="protein sequence ID" value="AKQ03713.1"/>
    <property type="molecule type" value="Genomic_DNA"/>
</dbReference>
<dbReference type="InterPro" id="IPR000456">
    <property type="entry name" value="Ribosomal_bL17"/>
</dbReference>
<evidence type="ECO:0000256" key="3">
    <source>
        <dbReference type="ARBA" id="ARBA00023274"/>
    </source>
</evidence>
<evidence type="ECO:0000256" key="6">
    <source>
        <dbReference type="SAM" id="MobiDB-lite"/>
    </source>
</evidence>
<comment type="subunit">
    <text evidence="4">Part of the 50S ribosomal subunit. Contacts protein L32.</text>
</comment>
<dbReference type="FunFam" id="3.90.1030.10:FF:000001">
    <property type="entry name" value="50S ribosomal protein L17"/>
    <property type="match status" value="1"/>
</dbReference>
<dbReference type="InterPro" id="IPR036373">
    <property type="entry name" value="Ribosomal_bL17_sf"/>
</dbReference>
<reference evidence="7" key="1">
    <citation type="journal article" date="2015" name="ISME J.">
        <title>Aquifer environment selects for microbial species cohorts in sediment and groundwater.</title>
        <authorList>
            <person name="Hug L.A."/>
            <person name="Thomas B.C."/>
            <person name="Brown C.T."/>
            <person name="Frischkorn K.R."/>
            <person name="Williams K.H."/>
            <person name="Tringe S.G."/>
            <person name="Banfield J.F."/>
        </authorList>
    </citation>
    <scope>NUCLEOTIDE SEQUENCE</scope>
</reference>
<feature type="region of interest" description="Disordered" evidence="6">
    <location>
        <begin position="127"/>
        <end position="170"/>
    </location>
</feature>
<dbReference type="PANTHER" id="PTHR14413:SF16">
    <property type="entry name" value="LARGE RIBOSOMAL SUBUNIT PROTEIN BL17M"/>
    <property type="match status" value="1"/>
</dbReference>
<dbReference type="NCBIfam" id="TIGR00059">
    <property type="entry name" value="L17"/>
    <property type="match status" value="1"/>
</dbReference>
<sequence>MRHGVKGRKLNRTHSHRAALMNALATSLLRHKRIKTTLAKAKEARKHVEALITKAKKNDLHSRRHVLRFVNDKDVVKELFSEVMPKIGDRPGGYTRVIKLGNRMGDAASMAILELVDYNDVITKKAEEHKEKKEAKKEAKQKAKSEGKDAEEVVEEKESKAKKKKKKSEE</sequence>
<dbReference type="InterPro" id="IPR047859">
    <property type="entry name" value="Ribosomal_bL17_CS"/>
</dbReference>
<dbReference type="Gene3D" id="3.90.1030.10">
    <property type="entry name" value="Ribosomal protein L17"/>
    <property type="match status" value="1"/>
</dbReference>
<dbReference type="HAMAP" id="MF_01368">
    <property type="entry name" value="Ribosomal_bL17"/>
    <property type="match status" value="1"/>
</dbReference>
<accession>A0A0H4T790</accession>
<dbReference type="GO" id="GO:0022625">
    <property type="term" value="C:cytosolic large ribosomal subunit"/>
    <property type="evidence" value="ECO:0007669"/>
    <property type="project" value="TreeGrafter"/>
</dbReference>
<evidence type="ECO:0000256" key="4">
    <source>
        <dbReference type="HAMAP-Rule" id="MF_01368"/>
    </source>
</evidence>
<keyword evidence="2 4" id="KW-0689">Ribosomal protein</keyword>
<dbReference type="PANTHER" id="PTHR14413">
    <property type="entry name" value="RIBOSOMAL PROTEIN L17"/>
    <property type="match status" value="1"/>
</dbReference>
<dbReference type="SUPFAM" id="SSF64263">
    <property type="entry name" value="Prokaryotic ribosomal protein L17"/>
    <property type="match status" value="1"/>
</dbReference>
<protein>
    <recommendedName>
        <fullName evidence="4">Large ribosomal subunit protein bL17</fullName>
    </recommendedName>
</protein>